<dbReference type="PANTHER" id="PTHR11795">
    <property type="entry name" value="BRANCHED-CHAIN AMINO ACID TRANSPORT SYSTEM PERMEASE PROTEIN LIVH"/>
    <property type="match status" value="1"/>
</dbReference>
<evidence type="ECO:0000256" key="5">
    <source>
        <dbReference type="ARBA" id="ARBA00022692"/>
    </source>
</evidence>
<protein>
    <submittedName>
        <fullName evidence="11">ABC transporter permease</fullName>
    </submittedName>
</protein>
<name>A0A0D8IYL9_9FIRM</name>
<feature type="transmembrane region" description="Helical" evidence="10">
    <location>
        <begin position="227"/>
        <end position="254"/>
    </location>
</feature>
<proteinExistence type="inferred from homology"/>
<sequence length="292" mass="30982">MAMFLQQLVTGLSIGSVYALLAVGYALIYSIFDFTNFAFGALMMIGTYAAFFSISLVNFPLFAAVVLAMAVTAVASVLVELVAYRTMRAKKASRLYLMITAMGVNIFLQNLAIQLIGGGVKAFPSDWAKETMTLGHITVPRSDVLAAVASCLMLVCLWLFLYKTRLGLGIRASAYDTRTAGLMGLNVNMISLLVFAISGITAGLAGVFYGMKYTVYPAMGSVSNKAFIAAVIGGLGSLPGAVIGGVLLGLLETLVSSYVSTTFRDLFSYSALIVVLLFMPNGLLGKNAQDKL</sequence>
<organism evidence="11 12">
    <name type="scientific">Ruthenibacterium lactatiformans</name>
    <dbReference type="NCBI Taxonomy" id="1550024"/>
    <lineage>
        <taxon>Bacteria</taxon>
        <taxon>Bacillati</taxon>
        <taxon>Bacillota</taxon>
        <taxon>Clostridia</taxon>
        <taxon>Eubacteriales</taxon>
        <taxon>Oscillospiraceae</taxon>
        <taxon>Ruthenibacterium</taxon>
    </lineage>
</organism>
<dbReference type="RefSeq" id="WP_009322663.1">
    <property type="nucleotide sequence ID" value="NZ_CAUGBV010000142.1"/>
</dbReference>
<evidence type="ECO:0000256" key="2">
    <source>
        <dbReference type="ARBA" id="ARBA00022448"/>
    </source>
</evidence>
<dbReference type="PATRIC" id="fig|1550024.3.peg.3867"/>
<dbReference type="CDD" id="cd06582">
    <property type="entry name" value="TM_PBP1_LivH_like"/>
    <property type="match status" value="1"/>
</dbReference>
<keyword evidence="5 10" id="KW-0812">Transmembrane</keyword>
<keyword evidence="3" id="KW-1003">Cell membrane</keyword>
<dbReference type="GO" id="GO:1903806">
    <property type="term" value="P:L-isoleucine import across plasma membrane"/>
    <property type="evidence" value="ECO:0007669"/>
    <property type="project" value="TreeGrafter"/>
</dbReference>
<evidence type="ECO:0000256" key="9">
    <source>
        <dbReference type="ARBA" id="ARBA00037998"/>
    </source>
</evidence>
<evidence type="ECO:0000256" key="8">
    <source>
        <dbReference type="ARBA" id="ARBA00023136"/>
    </source>
</evidence>
<feature type="transmembrane region" description="Helical" evidence="10">
    <location>
        <begin position="95"/>
        <end position="117"/>
    </location>
</feature>
<dbReference type="GeneID" id="42858234"/>
<dbReference type="EMBL" id="JXXK01000035">
    <property type="protein sequence ID" value="KJF38633.1"/>
    <property type="molecule type" value="Genomic_DNA"/>
</dbReference>
<dbReference type="GO" id="GO:0015190">
    <property type="term" value="F:L-leucine transmembrane transporter activity"/>
    <property type="evidence" value="ECO:0007669"/>
    <property type="project" value="TreeGrafter"/>
</dbReference>
<keyword evidence="12" id="KW-1185">Reference proteome</keyword>
<gene>
    <name evidence="11" type="ORF">TQ39_16965</name>
</gene>
<keyword evidence="6" id="KW-0029">Amino-acid transport</keyword>
<feature type="transmembrane region" description="Helical" evidence="10">
    <location>
        <begin position="37"/>
        <end position="56"/>
    </location>
</feature>
<keyword evidence="4" id="KW-0997">Cell inner membrane</keyword>
<evidence type="ECO:0000256" key="6">
    <source>
        <dbReference type="ARBA" id="ARBA00022970"/>
    </source>
</evidence>
<evidence type="ECO:0000256" key="10">
    <source>
        <dbReference type="SAM" id="Phobius"/>
    </source>
</evidence>
<reference evidence="11" key="1">
    <citation type="submission" date="2015-02" db="EMBL/GenBank/DDBJ databases">
        <title>A novel member of the family Ruminococcaceae isolated from human feces.</title>
        <authorList>
            <person name="Shkoporov A.N."/>
            <person name="Chaplin A.V."/>
            <person name="Motuzova O.V."/>
            <person name="Kafarskaia L.I."/>
            <person name="Khokhlova E.V."/>
            <person name="Efimov B.A."/>
        </authorList>
    </citation>
    <scope>NUCLEOTIDE SEQUENCE [LARGE SCALE GENOMIC DNA]</scope>
    <source>
        <strain evidence="11">585-1</strain>
    </source>
</reference>
<dbReference type="InterPro" id="IPR001851">
    <property type="entry name" value="ABC_transp_permease"/>
</dbReference>
<evidence type="ECO:0000256" key="4">
    <source>
        <dbReference type="ARBA" id="ARBA00022519"/>
    </source>
</evidence>
<feature type="transmembrane region" description="Helical" evidence="10">
    <location>
        <begin position="266"/>
        <end position="284"/>
    </location>
</feature>
<dbReference type="GO" id="GO:0042941">
    <property type="term" value="P:D-alanine transmembrane transport"/>
    <property type="evidence" value="ECO:0007669"/>
    <property type="project" value="TreeGrafter"/>
</dbReference>
<keyword evidence="7 10" id="KW-1133">Transmembrane helix</keyword>
<feature type="transmembrane region" description="Helical" evidence="10">
    <location>
        <begin position="183"/>
        <end position="207"/>
    </location>
</feature>
<evidence type="ECO:0000256" key="1">
    <source>
        <dbReference type="ARBA" id="ARBA00004651"/>
    </source>
</evidence>
<comment type="caution">
    <text evidence="11">The sequence shown here is derived from an EMBL/GenBank/DDBJ whole genome shotgun (WGS) entry which is preliminary data.</text>
</comment>
<dbReference type="AlphaFoldDB" id="A0A0D8IYL9"/>
<dbReference type="GO" id="GO:0015808">
    <property type="term" value="P:L-alanine transport"/>
    <property type="evidence" value="ECO:0007669"/>
    <property type="project" value="TreeGrafter"/>
</dbReference>
<keyword evidence="2" id="KW-0813">Transport</keyword>
<dbReference type="PANTHER" id="PTHR11795:SF371">
    <property type="entry name" value="HIGH-AFFINITY BRANCHED-CHAIN AMINO ACID TRANSPORT SYSTEM PERMEASE PROTEIN LIVH"/>
    <property type="match status" value="1"/>
</dbReference>
<dbReference type="GO" id="GO:0015188">
    <property type="term" value="F:L-isoleucine transmembrane transporter activity"/>
    <property type="evidence" value="ECO:0007669"/>
    <property type="project" value="TreeGrafter"/>
</dbReference>
<dbReference type="Proteomes" id="UP000032483">
    <property type="component" value="Unassembled WGS sequence"/>
</dbReference>
<feature type="transmembrane region" description="Helical" evidence="10">
    <location>
        <begin position="62"/>
        <end position="83"/>
    </location>
</feature>
<dbReference type="GO" id="GO:0005886">
    <property type="term" value="C:plasma membrane"/>
    <property type="evidence" value="ECO:0007669"/>
    <property type="project" value="UniProtKB-SubCell"/>
</dbReference>
<dbReference type="GO" id="GO:0015192">
    <property type="term" value="F:L-phenylalanine transmembrane transporter activity"/>
    <property type="evidence" value="ECO:0007669"/>
    <property type="project" value="TreeGrafter"/>
</dbReference>
<feature type="transmembrane region" description="Helical" evidence="10">
    <location>
        <begin position="12"/>
        <end position="32"/>
    </location>
</feature>
<evidence type="ECO:0000313" key="12">
    <source>
        <dbReference type="Proteomes" id="UP000032483"/>
    </source>
</evidence>
<feature type="transmembrane region" description="Helical" evidence="10">
    <location>
        <begin position="144"/>
        <end position="162"/>
    </location>
</feature>
<comment type="similarity">
    <text evidence="9">Belongs to the binding-protein-dependent transport system permease family. LivHM subfamily.</text>
</comment>
<accession>A0A0D8IYL9</accession>
<evidence type="ECO:0000313" key="11">
    <source>
        <dbReference type="EMBL" id="KJF38633.1"/>
    </source>
</evidence>
<dbReference type="InterPro" id="IPR052157">
    <property type="entry name" value="BCAA_transport_permease"/>
</dbReference>
<keyword evidence="8 10" id="KW-0472">Membrane</keyword>
<evidence type="ECO:0000256" key="3">
    <source>
        <dbReference type="ARBA" id="ARBA00022475"/>
    </source>
</evidence>
<dbReference type="Pfam" id="PF02653">
    <property type="entry name" value="BPD_transp_2"/>
    <property type="match status" value="1"/>
</dbReference>
<dbReference type="GO" id="GO:0005304">
    <property type="term" value="F:L-valine transmembrane transporter activity"/>
    <property type="evidence" value="ECO:0007669"/>
    <property type="project" value="TreeGrafter"/>
</dbReference>
<evidence type="ECO:0000256" key="7">
    <source>
        <dbReference type="ARBA" id="ARBA00022989"/>
    </source>
</evidence>
<comment type="subcellular location">
    <subcellularLocation>
        <location evidence="1">Cell membrane</location>
        <topology evidence="1">Multi-pass membrane protein</topology>
    </subcellularLocation>
</comment>